<dbReference type="AlphaFoldDB" id="A0A0E9T8M9"/>
<dbReference type="EMBL" id="GBXM01059464">
    <property type="protein sequence ID" value="JAH49113.1"/>
    <property type="molecule type" value="Transcribed_RNA"/>
</dbReference>
<feature type="region of interest" description="Disordered" evidence="1">
    <location>
        <begin position="1"/>
        <end position="29"/>
    </location>
</feature>
<sequence length="46" mass="5435">MNKRLWISNPQSNSHSYRPACQSKPSLHVSGHRKNSFERQYFTCIL</sequence>
<name>A0A0E9T8M9_ANGAN</name>
<reference evidence="2" key="1">
    <citation type="submission" date="2014-11" db="EMBL/GenBank/DDBJ databases">
        <authorList>
            <person name="Amaro Gonzalez C."/>
        </authorList>
    </citation>
    <scope>NUCLEOTIDE SEQUENCE</scope>
</reference>
<accession>A0A0E9T8M9</accession>
<organism evidence="2">
    <name type="scientific">Anguilla anguilla</name>
    <name type="common">European freshwater eel</name>
    <name type="synonym">Muraena anguilla</name>
    <dbReference type="NCBI Taxonomy" id="7936"/>
    <lineage>
        <taxon>Eukaryota</taxon>
        <taxon>Metazoa</taxon>
        <taxon>Chordata</taxon>
        <taxon>Craniata</taxon>
        <taxon>Vertebrata</taxon>
        <taxon>Euteleostomi</taxon>
        <taxon>Actinopterygii</taxon>
        <taxon>Neopterygii</taxon>
        <taxon>Teleostei</taxon>
        <taxon>Anguilliformes</taxon>
        <taxon>Anguillidae</taxon>
        <taxon>Anguilla</taxon>
    </lineage>
</organism>
<evidence type="ECO:0000313" key="2">
    <source>
        <dbReference type="EMBL" id="JAH49113.1"/>
    </source>
</evidence>
<evidence type="ECO:0000256" key="1">
    <source>
        <dbReference type="SAM" id="MobiDB-lite"/>
    </source>
</evidence>
<proteinExistence type="predicted"/>
<reference evidence="2" key="2">
    <citation type="journal article" date="2015" name="Fish Shellfish Immunol.">
        <title>Early steps in the European eel (Anguilla anguilla)-Vibrio vulnificus interaction in the gills: Role of the RtxA13 toxin.</title>
        <authorList>
            <person name="Callol A."/>
            <person name="Pajuelo D."/>
            <person name="Ebbesson L."/>
            <person name="Teles M."/>
            <person name="MacKenzie S."/>
            <person name="Amaro C."/>
        </authorList>
    </citation>
    <scope>NUCLEOTIDE SEQUENCE</scope>
</reference>
<protein>
    <submittedName>
        <fullName evidence="2">Uncharacterized protein</fullName>
    </submittedName>
</protein>